<dbReference type="EMBL" id="KZ851899">
    <property type="protein sequence ID" value="RDH25577.1"/>
    <property type="molecule type" value="Genomic_DNA"/>
</dbReference>
<gene>
    <name evidence="2" type="ORF">M747DRAFT_311367</name>
</gene>
<evidence type="ECO:0000256" key="1">
    <source>
        <dbReference type="SAM" id="SignalP"/>
    </source>
</evidence>
<feature type="signal peptide" evidence="1">
    <location>
        <begin position="1"/>
        <end position="24"/>
    </location>
</feature>
<evidence type="ECO:0008006" key="4">
    <source>
        <dbReference type="Google" id="ProtNLM"/>
    </source>
</evidence>
<dbReference type="VEuPathDB" id="FungiDB:M747DRAFT_311367"/>
<evidence type="ECO:0000313" key="2">
    <source>
        <dbReference type="EMBL" id="RDH25577.1"/>
    </source>
</evidence>
<dbReference type="Gene3D" id="3.40.630.30">
    <property type="match status" value="1"/>
</dbReference>
<accession>A0A370CD13</accession>
<feature type="chain" id="PRO_5016762401" description="N-acetyltransferase domain-containing protein" evidence="1">
    <location>
        <begin position="25"/>
        <end position="301"/>
    </location>
</feature>
<protein>
    <recommendedName>
        <fullName evidence="4">N-acetyltransferase domain-containing protein</fullName>
    </recommendedName>
</protein>
<sequence length="301" mass="33221">MYRTASRTCTGIVKLLFTIPDLATILVATSKTNTKTNSEVEDITIIQGTLDAVPAVSDLLDTAVQWLVSHNRAGQWEAAPFSENSDRVEQFREFATTGHGLWLAVRGTDTMPGEAPMDIVGAFALGDRSPYVSPVSEPELYVRLLITDNQIGRRLLDHARDLARKAGVSLLRVDCYAGGDGKLVRYYEFQGSQKFKGLNRKDEWPYQVLAQRTLISNICFHQACISTATIESRPSCASGRDILISSSTDRSTKSRSFFLIPCANKATDWGVLSISGLALAALRNYHKPLLEAVVLPWLRIL</sequence>
<organism evidence="2 3">
    <name type="scientific">Aspergillus niger ATCC 13496</name>
    <dbReference type="NCBI Taxonomy" id="1353008"/>
    <lineage>
        <taxon>Eukaryota</taxon>
        <taxon>Fungi</taxon>
        <taxon>Dikarya</taxon>
        <taxon>Ascomycota</taxon>
        <taxon>Pezizomycotina</taxon>
        <taxon>Eurotiomycetes</taxon>
        <taxon>Eurotiomycetidae</taxon>
        <taxon>Eurotiales</taxon>
        <taxon>Aspergillaceae</taxon>
        <taxon>Aspergillus</taxon>
        <taxon>Aspergillus subgen. Circumdati</taxon>
    </lineage>
</organism>
<dbReference type="InterPro" id="IPR016181">
    <property type="entry name" value="Acyl_CoA_acyltransferase"/>
</dbReference>
<evidence type="ECO:0000313" key="3">
    <source>
        <dbReference type="Proteomes" id="UP000253845"/>
    </source>
</evidence>
<name>A0A370CD13_ASPNG</name>
<keyword evidence="1" id="KW-0732">Signal</keyword>
<proteinExistence type="predicted"/>
<dbReference type="AlphaFoldDB" id="A0A370CD13"/>
<dbReference type="Proteomes" id="UP000253845">
    <property type="component" value="Unassembled WGS sequence"/>
</dbReference>
<dbReference type="SUPFAM" id="SSF55729">
    <property type="entry name" value="Acyl-CoA N-acyltransferases (Nat)"/>
    <property type="match status" value="1"/>
</dbReference>
<reference evidence="2 3" key="1">
    <citation type="submission" date="2018-07" db="EMBL/GenBank/DDBJ databases">
        <title>Section-level genome sequencing of Aspergillus section Nigri to investigate inter- and intra-species variation.</title>
        <authorList>
            <consortium name="DOE Joint Genome Institute"/>
            <person name="Vesth T.C."/>
            <person name="Nybo J.L."/>
            <person name="Theobald S."/>
            <person name="Frisvad J.C."/>
            <person name="Larsen T.O."/>
            <person name="Nielsen K.F."/>
            <person name="Hoof J.B."/>
            <person name="Brandl J."/>
            <person name="Salamov A."/>
            <person name="Riley R."/>
            <person name="Gladden J.M."/>
            <person name="Phatale P."/>
            <person name="Nielsen M.T."/>
            <person name="Lyhne E.K."/>
            <person name="Kogle M.E."/>
            <person name="Strasser K."/>
            <person name="McDonnell E."/>
            <person name="Barry K."/>
            <person name="Clum A."/>
            <person name="Chen C."/>
            <person name="Nolan M."/>
            <person name="Sandor L."/>
            <person name="Kuo A."/>
            <person name="Lipzen A."/>
            <person name="Hainaut M."/>
            <person name="Drula E."/>
            <person name="Tsang A."/>
            <person name="Magnuson J.K."/>
            <person name="Henrissat B."/>
            <person name="Wiebenga A."/>
            <person name="Simmons B.A."/>
            <person name="Makela M.R."/>
            <person name="De vries R.P."/>
            <person name="Grigoriev I.V."/>
            <person name="Mortensen U.H."/>
            <person name="Baker S.E."/>
            <person name="Andersen M.R."/>
        </authorList>
    </citation>
    <scope>NUCLEOTIDE SEQUENCE [LARGE SCALE GENOMIC DNA]</scope>
    <source>
        <strain evidence="2 3">ATCC 13496</strain>
    </source>
</reference>